<dbReference type="Proteomes" id="UP000031368">
    <property type="component" value="Plasmid pRgalR602b"/>
</dbReference>
<dbReference type="AlphaFoldDB" id="A0A0B4XBV5"/>
<organism evidence="1 2">
    <name type="scientific">Rhizobium gallicum bv. gallicum R602sp</name>
    <dbReference type="NCBI Taxonomy" id="1041138"/>
    <lineage>
        <taxon>Bacteria</taxon>
        <taxon>Pseudomonadati</taxon>
        <taxon>Pseudomonadota</taxon>
        <taxon>Alphaproteobacteria</taxon>
        <taxon>Hyphomicrobiales</taxon>
        <taxon>Rhizobiaceae</taxon>
        <taxon>Rhizobium/Agrobacterium group</taxon>
        <taxon>Rhizobium</taxon>
    </lineage>
</organism>
<reference evidence="1 2" key="1">
    <citation type="submission" date="2013-11" db="EMBL/GenBank/DDBJ databases">
        <title>Complete genome sequence of Rhizobium gallicum bv. gallicum R602.</title>
        <authorList>
            <person name="Bustos P."/>
            <person name="Santamaria R.I."/>
            <person name="Lozano L."/>
            <person name="Acosta J.L."/>
            <person name="Ormeno-Orrillo E."/>
            <person name="Rogel M.A."/>
            <person name="Romero D."/>
            <person name="Cevallos M.A."/>
            <person name="Martinez-Romero E."/>
            <person name="Gonzalez V."/>
        </authorList>
    </citation>
    <scope>NUCLEOTIDE SEQUENCE [LARGE SCALE GENOMIC DNA]</scope>
    <source>
        <strain evidence="1 2">R602</strain>
        <plasmid evidence="1 2">pRgalR602b</plasmid>
    </source>
</reference>
<evidence type="ECO:0000313" key="1">
    <source>
        <dbReference type="EMBL" id="AJD43997.1"/>
    </source>
</evidence>
<protein>
    <submittedName>
        <fullName evidence="1">Uncharacterized protein</fullName>
    </submittedName>
</protein>
<accession>A0A0B4XBV5</accession>
<proteinExistence type="predicted"/>
<geneLocation type="plasmid" evidence="1 2">
    <name>pRgalR602b</name>
</geneLocation>
<evidence type="ECO:0000313" key="2">
    <source>
        <dbReference type="Proteomes" id="UP000031368"/>
    </source>
</evidence>
<keyword evidence="2" id="KW-1185">Reference proteome</keyword>
<keyword evidence="1" id="KW-0614">Plasmid</keyword>
<sequence length="81" mass="9081">MQPHLTATGCEVDRFSDEPRRGFSSGLDFENCGDLLWSIDSKHPMCADPSIVDNVPEQDRVEKLQLIACKALLPPHRVCLM</sequence>
<dbReference type="KEGG" id="rga:RGR602_PB00468"/>
<dbReference type="HOGENOM" id="CLU_2571410_0_0_5"/>
<gene>
    <name evidence="1" type="ORF">RGR602_PB00468</name>
</gene>
<name>A0A0B4XBV5_9HYPH</name>
<dbReference type="EMBL" id="CP006879">
    <property type="protein sequence ID" value="AJD43997.1"/>
    <property type="molecule type" value="Genomic_DNA"/>
</dbReference>